<dbReference type="RefSeq" id="WP_386763604.1">
    <property type="nucleotide sequence ID" value="NZ_JBHSTI010000002.1"/>
</dbReference>
<sequence>MPATRRTRHVVAASALTLALVSSLTGCSTGFSAATGLQAASGNGANTNLGDLQIRDITIVKVDGSPQGTLIGTIVNRGTEDDALTGVTLVEPTGKATIGGTAAVAGTLPLKTSTYTRIGYNAEDHVDITGLEASPTQYVTVELQFQRAGTVRMDVMAVPPTGIYEGIAPLGLS</sequence>
<evidence type="ECO:0008006" key="4">
    <source>
        <dbReference type="Google" id="ProtNLM"/>
    </source>
</evidence>
<organism evidence="2 3">
    <name type="scientific">Longivirga aurantiaca</name>
    <dbReference type="NCBI Taxonomy" id="1837743"/>
    <lineage>
        <taxon>Bacteria</taxon>
        <taxon>Bacillati</taxon>
        <taxon>Actinomycetota</taxon>
        <taxon>Actinomycetes</taxon>
        <taxon>Sporichthyales</taxon>
        <taxon>Sporichthyaceae</taxon>
        <taxon>Longivirga</taxon>
    </lineage>
</organism>
<keyword evidence="1" id="KW-0732">Signal</keyword>
<dbReference type="EMBL" id="JBHSTI010000002">
    <property type="protein sequence ID" value="MFC6236562.1"/>
    <property type="molecule type" value="Genomic_DNA"/>
</dbReference>
<proteinExistence type="predicted"/>
<name>A0ABW1SX08_9ACTN</name>
<keyword evidence="3" id="KW-1185">Reference proteome</keyword>
<accession>A0ABW1SX08</accession>
<evidence type="ECO:0000256" key="1">
    <source>
        <dbReference type="SAM" id="SignalP"/>
    </source>
</evidence>
<evidence type="ECO:0000313" key="3">
    <source>
        <dbReference type="Proteomes" id="UP001596138"/>
    </source>
</evidence>
<dbReference type="Proteomes" id="UP001596138">
    <property type="component" value="Unassembled WGS sequence"/>
</dbReference>
<gene>
    <name evidence="2" type="ORF">ACFQGU_01630</name>
</gene>
<dbReference type="PROSITE" id="PS51257">
    <property type="entry name" value="PROKAR_LIPOPROTEIN"/>
    <property type="match status" value="1"/>
</dbReference>
<evidence type="ECO:0000313" key="2">
    <source>
        <dbReference type="EMBL" id="MFC6236562.1"/>
    </source>
</evidence>
<feature type="signal peptide" evidence="1">
    <location>
        <begin position="1"/>
        <end position="33"/>
    </location>
</feature>
<comment type="caution">
    <text evidence="2">The sequence shown here is derived from an EMBL/GenBank/DDBJ whole genome shotgun (WGS) entry which is preliminary data.</text>
</comment>
<protein>
    <recommendedName>
        <fullName evidence="4">Secreted protein</fullName>
    </recommendedName>
</protein>
<feature type="chain" id="PRO_5046950691" description="Secreted protein" evidence="1">
    <location>
        <begin position="34"/>
        <end position="173"/>
    </location>
</feature>
<reference evidence="3" key="1">
    <citation type="journal article" date="2019" name="Int. J. Syst. Evol. Microbiol.">
        <title>The Global Catalogue of Microorganisms (GCM) 10K type strain sequencing project: providing services to taxonomists for standard genome sequencing and annotation.</title>
        <authorList>
            <consortium name="The Broad Institute Genomics Platform"/>
            <consortium name="The Broad Institute Genome Sequencing Center for Infectious Disease"/>
            <person name="Wu L."/>
            <person name="Ma J."/>
        </authorList>
    </citation>
    <scope>NUCLEOTIDE SEQUENCE [LARGE SCALE GENOMIC DNA]</scope>
    <source>
        <strain evidence="3">CGMCC 4.7317</strain>
    </source>
</reference>